<evidence type="ECO:0000313" key="2">
    <source>
        <dbReference type="EMBL" id="RCH97945.1"/>
    </source>
</evidence>
<evidence type="ECO:0000313" key="3">
    <source>
        <dbReference type="Proteomes" id="UP000253551"/>
    </source>
</evidence>
<organism evidence="2 3">
    <name type="scientific">Rhizopus stolonifer</name>
    <name type="common">Rhizopus nigricans</name>
    <dbReference type="NCBI Taxonomy" id="4846"/>
    <lineage>
        <taxon>Eukaryota</taxon>
        <taxon>Fungi</taxon>
        <taxon>Fungi incertae sedis</taxon>
        <taxon>Mucoromycota</taxon>
        <taxon>Mucoromycotina</taxon>
        <taxon>Mucoromycetes</taxon>
        <taxon>Mucorales</taxon>
        <taxon>Mucorineae</taxon>
        <taxon>Rhizopodaceae</taxon>
        <taxon>Rhizopus</taxon>
    </lineage>
</organism>
<name>A0A367K702_RHIST</name>
<dbReference type="AlphaFoldDB" id="A0A367K702"/>
<dbReference type="Proteomes" id="UP000253551">
    <property type="component" value="Unassembled WGS sequence"/>
</dbReference>
<dbReference type="OrthoDB" id="2270582at2759"/>
<evidence type="ECO:0000256" key="1">
    <source>
        <dbReference type="SAM" id="MobiDB-lite"/>
    </source>
</evidence>
<feature type="compositionally biased region" description="Basic and acidic residues" evidence="1">
    <location>
        <begin position="370"/>
        <end position="384"/>
    </location>
</feature>
<comment type="caution">
    <text evidence="2">The sequence shown here is derived from an EMBL/GenBank/DDBJ whole genome shotgun (WGS) entry which is preliminary data.</text>
</comment>
<dbReference type="EMBL" id="PJQM01002125">
    <property type="protein sequence ID" value="RCH97945.1"/>
    <property type="molecule type" value="Genomic_DNA"/>
</dbReference>
<proteinExistence type="predicted"/>
<protein>
    <submittedName>
        <fullName evidence="2">Uncharacterized protein</fullName>
    </submittedName>
</protein>
<keyword evidence="3" id="KW-1185">Reference proteome</keyword>
<feature type="region of interest" description="Disordered" evidence="1">
    <location>
        <begin position="1"/>
        <end position="21"/>
    </location>
</feature>
<sequence length="417" mass="47166">MGLIQLKQMQPLAPSHQTNTQKQAPLLLDTEAYKKRFESIVKKKTTKVDKSQLVVPVLPSIQQQNAYELLIEENGRFKKIVGNPTVKSVIEMFSYHPTETGLEATGKLSVLSKFFTRIQESDINFDTAIVCADKDSETMLYERLIESSLGLNIRELSSFASLKDIHGVIVKHRKKDKPNDIVTRTDVDLVVMYEPALNSSPDISQFKGATFDFPSVIRLTTANSPEIRFSEEDIEVWNTMLANSIFEWAKKKEKTPYELAYSPHTLSVYKIGKKIGYPSKPNPHTSTMSTPIAIPKQKAEEQKQQQRQKQQAKRNNKKTLETAQAFSERSQAQQQQEQPAQQKRKISLPPPPPSPPSSSSKKQKTSQNQHEQEQGTKIETKDTSEPISSGPLPDLNSIFQNALDQFEKDLNSIKIKL</sequence>
<accession>A0A367K702</accession>
<reference evidence="2 3" key="1">
    <citation type="journal article" date="2018" name="G3 (Bethesda)">
        <title>Phylogenetic and Phylogenomic Definition of Rhizopus Species.</title>
        <authorList>
            <person name="Gryganskyi A.P."/>
            <person name="Golan J."/>
            <person name="Dolatabadi S."/>
            <person name="Mondo S."/>
            <person name="Robb S."/>
            <person name="Idnurm A."/>
            <person name="Muszewska A."/>
            <person name="Steczkiewicz K."/>
            <person name="Masonjones S."/>
            <person name="Liao H.L."/>
            <person name="Gajdeczka M.T."/>
            <person name="Anike F."/>
            <person name="Vuek A."/>
            <person name="Anishchenko I.M."/>
            <person name="Voigt K."/>
            <person name="de Hoog G.S."/>
            <person name="Smith M.E."/>
            <person name="Heitman J."/>
            <person name="Vilgalys R."/>
            <person name="Stajich J.E."/>
        </authorList>
    </citation>
    <scope>NUCLEOTIDE SEQUENCE [LARGE SCALE GENOMIC DNA]</scope>
    <source>
        <strain evidence="2 3">LSU 92-RS-03</strain>
    </source>
</reference>
<feature type="compositionally biased region" description="Low complexity" evidence="1">
    <location>
        <begin position="323"/>
        <end position="341"/>
    </location>
</feature>
<feature type="region of interest" description="Disordered" evidence="1">
    <location>
        <begin position="297"/>
        <end position="396"/>
    </location>
</feature>
<dbReference type="STRING" id="4846.A0A367K702"/>
<gene>
    <name evidence="2" type="ORF">CU098_008276</name>
</gene>